<evidence type="ECO:0000313" key="3">
    <source>
        <dbReference type="Proteomes" id="UP001138460"/>
    </source>
</evidence>
<dbReference type="OrthoDB" id="6424936at2"/>
<keyword evidence="1" id="KW-1133">Transmembrane helix</keyword>
<keyword evidence="3" id="KW-1185">Reference proteome</keyword>
<dbReference type="Proteomes" id="UP001138460">
    <property type="component" value="Unassembled WGS sequence"/>
</dbReference>
<dbReference type="RefSeq" id="WP_129713428.1">
    <property type="nucleotide sequence ID" value="NZ_JBEHFA010000005.1"/>
</dbReference>
<feature type="transmembrane region" description="Helical" evidence="1">
    <location>
        <begin position="47"/>
        <end position="65"/>
    </location>
</feature>
<dbReference type="AlphaFoldDB" id="A0A9X8P6X4"/>
<dbReference type="InterPro" id="IPR022553">
    <property type="entry name" value="DUF2645"/>
</dbReference>
<name>A0A9X8P6X4_9GAMM</name>
<feature type="transmembrane region" description="Helical" evidence="1">
    <location>
        <begin position="12"/>
        <end position="32"/>
    </location>
</feature>
<gene>
    <name evidence="2" type="ORF">CLR69_13505</name>
</gene>
<dbReference type="EMBL" id="NWTM01000001">
    <property type="protein sequence ID" value="RYC45928.1"/>
    <property type="molecule type" value="Genomic_DNA"/>
</dbReference>
<keyword evidence="1" id="KW-0472">Membrane</keyword>
<dbReference type="Pfam" id="PF10840">
    <property type="entry name" value="DUF2645"/>
    <property type="match status" value="1"/>
</dbReference>
<evidence type="ECO:0000313" key="2">
    <source>
        <dbReference type="EMBL" id="RYC45928.1"/>
    </source>
</evidence>
<keyword evidence="1" id="KW-0812">Transmembrane</keyword>
<accession>A0A9X8P6X4</accession>
<comment type="caution">
    <text evidence="2">The sequence shown here is derived from an EMBL/GenBank/DDBJ whole genome shotgun (WGS) entry which is preliminary data.</text>
</comment>
<reference evidence="2 3" key="1">
    <citation type="journal article" date="2018" name="Syst. Appl. Microbiol.">
        <title>Pectobacterium zantedeschiae sp. nov. a new species of a soft rot pathogen isolated from Calla lily (Zantedeschia spp.).</title>
        <authorList>
            <person name="Waleron M."/>
            <person name="Misztak A."/>
            <person name="Waleron M."/>
            <person name="Franczuk M."/>
            <person name="Jonca J."/>
            <person name="Wielgomas B."/>
            <person name="Mikicinski A."/>
            <person name="Popovic T."/>
            <person name="Waleron K."/>
        </authorList>
    </citation>
    <scope>NUCLEOTIDE SEQUENCE [LARGE SCALE GENOMIC DNA]</scope>
    <source>
        <strain evidence="2 3">9M</strain>
    </source>
</reference>
<evidence type="ECO:0000256" key="1">
    <source>
        <dbReference type="SAM" id="Phobius"/>
    </source>
</evidence>
<organism evidence="2 3">
    <name type="scientific">Pectobacterium zantedeschiae</name>
    <dbReference type="NCBI Taxonomy" id="2034769"/>
    <lineage>
        <taxon>Bacteria</taxon>
        <taxon>Pseudomonadati</taxon>
        <taxon>Pseudomonadota</taxon>
        <taxon>Gammaproteobacteria</taxon>
        <taxon>Enterobacterales</taxon>
        <taxon>Pectobacteriaceae</taxon>
        <taxon>Pectobacterium</taxon>
    </lineage>
</organism>
<protein>
    <submittedName>
        <fullName evidence="2">Uncharacterized protein</fullName>
    </submittedName>
</protein>
<sequence>MSRAKESIYHVYFYAYSALCFFLINTFSTIGYDGSLERFCETPRGDVDSFLIFIIVPLSVHFFLVKRSIPKIITYLIILIYHSDSFYTRISMCPIM</sequence>
<proteinExistence type="predicted"/>